<sequence length="342" mass="35508">MRIMPLLKAACLSLMLSACVAPLLMMSPTSQLMWALLKPLVGFDPNEVNLFEQPLLKDRMTAILGPNYDTTMQLLKTANELQQEGPLFYVISRYAPVPDIAKQAGMVWNSQTNQMSVLLQKGDGSTQTFGENLAATAPVWPNAMQDWQNNPITQAAATLSGAGSNAILGTVVNGTQGSVTDALSQQAGKTIADTAKQSVNSVATSTSQAATKAVTTQAKQATSSAAATVSQEAAKAMTTQAKQATSSAATTVNQEATKAVTTQAKQATSNAAATVSQEATKAVTTQAKQATSSAAATVSQEATKAVTTQAKQATSSATAPLSDEAQTEARTQAEAELEALFK</sequence>
<protein>
    <recommendedName>
        <fullName evidence="4">Lipoprotein</fullName>
    </recommendedName>
</protein>
<dbReference type="PROSITE" id="PS51257">
    <property type="entry name" value="PROKAR_LIPOPROTEIN"/>
    <property type="match status" value="1"/>
</dbReference>
<evidence type="ECO:0000313" key="3">
    <source>
        <dbReference type="EMBL" id="XAG41206.1"/>
    </source>
</evidence>
<gene>
    <name evidence="3" type="ORF">MRK42_19905</name>
</gene>
<name>A0AAU6T8G4_9GAMM</name>
<keyword evidence="2" id="KW-0732">Signal</keyword>
<feature type="region of interest" description="Disordered" evidence="1">
    <location>
        <begin position="309"/>
        <end position="335"/>
    </location>
</feature>
<evidence type="ECO:0000256" key="1">
    <source>
        <dbReference type="SAM" id="MobiDB-lite"/>
    </source>
</evidence>
<feature type="chain" id="PRO_5043604867" description="Lipoprotein" evidence="2">
    <location>
        <begin position="21"/>
        <end position="342"/>
    </location>
</feature>
<proteinExistence type="predicted"/>
<dbReference type="RefSeq" id="WP_354688587.1">
    <property type="nucleotide sequence ID" value="NZ_CP095328.1"/>
</dbReference>
<evidence type="ECO:0008006" key="4">
    <source>
        <dbReference type="Google" id="ProtNLM"/>
    </source>
</evidence>
<feature type="compositionally biased region" description="Low complexity" evidence="1">
    <location>
        <begin position="309"/>
        <end position="319"/>
    </location>
</feature>
<dbReference type="AlphaFoldDB" id="A0AAU6T8G4"/>
<accession>A0AAU6T8G4</accession>
<dbReference type="EMBL" id="CP095328">
    <property type="protein sequence ID" value="XAG41206.1"/>
    <property type="molecule type" value="Genomic_DNA"/>
</dbReference>
<organism evidence="3">
    <name type="scientific">Aeromonas sp. 19NY04SH05-1</name>
    <dbReference type="NCBI Taxonomy" id="2920537"/>
    <lineage>
        <taxon>Bacteria</taxon>
        <taxon>Pseudomonadati</taxon>
        <taxon>Pseudomonadota</taxon>
        <taxon>Gammaproteobacteria</taxon>
        <taxon>Aeromonadales</taxon>
        <taxon>Aeromonadaceae</taxon>
        <taxon>Aeromonas</taxon>
    </lineage>
</organism>
<evidence type="ECO:0000256" key="2">
    <source>
        <dbReference type="SAM" id="SignalP"/>
    </source>
</evidence>
<feature type="signal peptide" evidence="2">
    <location>
        <begin position="1"/>
        <end position="20"/>
    </location>
</feature>
<reference evidence="3" key="1">
    <citation type="submission" date="2022-03" db="EMBL/GenBank/DDBJ databases">
        <title>Sea Food Isolates.</title>
        <authorList>
            <person name="Li C."/>
        </authorList>
    </citation>
    <scope>NUCLEOTIDE SEQUENCE</scope>
    <source>
        <strain evidence="3">19NY04SH05-1</strain>
    </source>
</reference>